<dbReference type="Gene3D" id="3.40.50.300">
    <property type="entry name" value="P-loop containing nucleotide triphosphate hydrolases"/>
    <property type="match status" value="1"/>
</dbReference>
<keyword evidence="2" id="KW-0067">ATP-binding</keyword>
<accession>A0A5S3WJ99</accession>
<feature type="non-terminal residue" evidence="2">
    <location>
        <position position="1"/>
    </location>
</feature>
<protein>
    <submittedName>
        <fullName evidence="2">ATP-dependent DNA helicase DinG</fullName>
    </submittedName>
</protein>
<dbReference type="Pfam" id="PF13307">
    <property type="entry name" value="Helicase_C_2"/>
    <property type="match status" value="1"/>
</dbReference>
<proteinExistence type="predicted"/>
<reference evidence="2 3" key="1">
    <citation type="submission" date="2018-01" db="EMBL/GenBank/DDBJ databases">
        <authorList>
            <person name="Paulsen S."/>
            <person name="Gram L.K."/>
        </authorList>
    </citation>
    <scope>NUCLEOTIDE SEQUENCE [LARGE SCALE GENOMIC DNA]</scope>
    <source>
        <strain evidence="2 3">S2599</strain>
    </source>
</reference>
<evidence type="ECO:0000313" key="3">
    <source>
        <dbReference type="Proteomes" id="UP000306719"/>
    </source>
</evidence>
<evidence type="ECO:0000313" key="2">
    <source>
        <dbReference type="EMBL" id="TMP27153.1"/>
    </source>
</evidence>
<gene>
    <name evidence="2" type="ORF">CWB98_23995</name>
</gene>
<dbReference type="GO" id="GO:0016818">
    <property type="term" value="F:hydrolase activity, acting on acid anhydrides, in phosphorus-containing anhydrides"/>
    <property type="evidence" value="ECO:0007669"/>
    <property type="project" value="InterPro"/>
</dbReference>
<keyword evidence="2" id="KW-0547">Nucleotide-binding</keyword>
<organism evidence="2 3">
    <name type="scientific">Pseudoalteromonas rubra</name>
    <dbReference type="NCBI Taxonomy" id="43658"/>
    <lineage>
        <taxon>Bacteria</taxon>
        <taxon>Pseudomonadati</taxon>
        <taxon>Pseudomonadota</taxon>
        <taxon>Gammaproteobacteria</taxon>
        <taxon>Alteromonadales</taxon>
        <taxon>Pseudoalteromonadaceae</taxon>
        <taxon>Pseudoalteromonas</taxon>
    </lineage>
</organism>
<dbReference type="GO" id="GO:0005524">
    <property type="term" value="F:ATP binding"/>
    <property type="evidence" value="ECO:0007669"/>
    <property type="project" value="InterPro"/>
</dbReference>
<reference evidence="3" key="2">
    <citation type="submission" date="2019-06" db="EMBL/GenBank/DDBJ databases">
        <title>Co-occurence of chitin degradation, pigmentation and bioactivity in marine Pseudoalteromonas.</title>
        <authorList>
            <person name="Sonnenschein E.C."/>
            <person name="Bech P.K."/>
        </authorList>
    </citation>
    <scope>NUCLEOTIDE SEQUENCE [LARGE SCALE GENOMIC DNA]</scope>
    <source>
        <strain evidence="3">S2599</strain>
    </source>
</reference>
<feature type="domain" description="ATP-dependent helicase C-terminal" evidence="1">
    <location>
        <begin position="2"/>
        <end position="74"/>
    </location>
</feature>
<dbReference type="EMBL" id="PNCJ01000191">
    <property type="protein sequence ID" value="TMP27153.1"/>
    <property type="molecule type" value="Genomic_DNA"/>
</dbReference>
<keyword evidence="2" id="KW-0347">Helicase</keyword>
<sequence>QGSVLFGTQSLSEGLDLPGDYLTNLVITKIPFAVPTSPIEEAQAEFVEQKGGNPFLSITVPDAAKKLVQSCGRLL</sequence>
<dbReference type="Proteomes" id="UP000306719">
    <property type="component" value="Unassembled WGS sequence"/>
</dbReference>
<evidence type="ECO:0000259" key="1">
    <source>
        <dbReference type="Pfam" id="PF13307"/>
    </source>
</evidence>
<dbReference type="GO" id="GO:0003676">
    <property type="term" value="F:nucleic acid binding"/>
    <property type="evidence" value="ECO:0007669"/>
    <property type="project" value="InterPro"/>
</dbReference>
<name>A0A5S3WJ99_9GAMM</name>
<dbReference type="RefSeq" id="WP_283241230.1">
    <property type="nucleotide sequence ID" value="NZ_PNCJ01000191.1"/>
</dbReference>
<dbReference type="InterPro" id="IPR006555">
    <property type="entry name" value="ATP-dep_Helicase_C"/>
</dbReference>
<dbReference type="AlphaFoldDB" id="A0A5S3WJ99"/>
<dbReference type="GO" id="GO:0004386">
    <property type="term" value="F:helicase activity"/>
    <property type="evidence" value="ECO:0007669"/>
    <property type="project" value="UniProtKB-KW"/>
</dbReference>
<comment type="caution">
    <text evidence="2">The sequence shown here is derived from an EMBL/GenBank/DDBJ whole genome shotgun (WGS) entry which is preliminary data.</text>
</comment>
<dbReference type="GO" id="GO:0006139">
    <property type="term" value="P:nucleobase-containing compound metabolic process"/>
    <property type="evidence" value="ECO:0007669"/>
    <property type="project" value="InterPro"/>
</dbReference>
<keyword evidence="2" id="KW-0378">Hydrolase</keyword>
<feature type="non-terminal residue" evidence="2">
    <location>
        <position position="75"/>
    </location>
</feature>
<dbReference type="InterPro" id="IPR027417">
    <property type="entry name" value="P-loop_NTPase"/>
</dbReference>